<sequence length="282" mass="30201">MSTPRLTSAIRIDLQKQIVPGRYSINFEATAVSSKLESVPNSQADEMIASRRAEAPMTKHPSLTPKSRGSHDQTPFSHRQEEVAEGNAAIVAKCYVCGDPKHKFTACPFMIKAKQLASANAVTASDGDDSDATDNDIGDGADICMAVAATQQENETAEWLLDSGATHHLCGNRELIAGLEPAYLPIRIANGAVIEATAKGSCVVTTSVNGIVKPNLLTNVYFAEGLQRNLVSVKQLRKADLTVIFGDNCTIRDSNDNIVATAAEKRDLWCLSSPHMGSANFV</sequence>
<comment type="caution">
    <text evidence="3">The sequence shown here is derived from an EMBL/GenBank/DDBJ whole genome shotgun (WGS) entry which is preliminary data.</text>
</comment>
<gene>
    <name evidence="3" type="ORF">PR001_g10482</name>
    <name evidence="4" type="ORF">PR003_g5889</name>
</gene>
<dbReference type="PANTHER" id="PTHR47592">
    <property type="entry name" value="PBF68 PROTEIN"/>
    <property type="match status" value="1"/>
</dbReference>
<organism evidence="3 5">
    <name type="scientific">Phytophthora rubi</name>
    <dbReference type="NCBI Taxonomy" id="129364"/>
    <lineage>
        <taxon>Eukaryota</taxon>
        <taxon>Sar</taxon>
        <taxon>Stramenopiles</taxon>
        <taxon>Oomycota</taxon>
        <taxon>Peronosporomycetes</taxon>
        <taxon>Peronosporales</taxon>
        <taxon>Peronosporaceae</taxon>
        <taxon>Phytophthora</taxon>
    </lineage>
</organism>
<feature type="region of interest" description="Disordered" evidence="1">
    <location>
        <begin position="52"/>
        <end position="75"/>
    </location>
</feature>
<dbReference type="InterPro" id="IPR054722">
    <property type="entry name" value="PolX-like_BBD"/>
</dbReference>
<evidence type="ECO:0000313" key="6">
    <source>
        <dbReference type="Proteomes" id="UP000434957"/>
    </source>
</evidence>
<dbReference type="AlphaFoldDB" id="A0A6A3MU44"/>
<evidence type="ECO:0000259" key="2">
    <source>
        <dbReference type="Pfam" id="PF22936"/>
    </source>
</evidence>
<name>A0A6A3MU44_9STRA</name>
<evidence type="ECO:0000313" key="4">
    <source>
        <dbReference type="EMBL" id="KAE9349457.1"/>
    </source>
</evidence>
<dbReference type="EMBL" id="QXFV01000616">
    <property type="protein sequence ID" value="KAE9032720.1"/>
    <property type="molecule type" value="Genomic_DNA"/>
</dbReference>
<evidence type="ECO:0000313" key="3">
    <source>
        <dbReference type="EMBL" id="KAE9032720.1"/>
    </source>
</evidence>
<dbReference type="EMBL" id="QXFT01000252">
    <property type="protein sequence ID" value="KAE9349457.1"/>
    <property type="molecule type" value="Genomic_DNA"/>
</dbReference>
<accession>A0A6A3MU44</accession>
<keyword evidence="6" id="KW-1185">Reference proteome</keyword>
<dbReference type="Proteomes" id="UP000429607">
    <property type="component" value="Unassembled WGS sequence"/>
</dbReference>
<protein>
    <recommendedName>
        <fullName evidence="2">Retrovirus-related Pol polyprotein from transposon TNT 1-94-like beta-barrel domain-containing protein</fullName>
    </recommendedName>
</protein>
<feature type="domain" description="Retrovirus-related Pol polyprotein from transposon TNT 1-94-like beta-barrel" evidence="2">
    <location>
        <begin position="159"/>
        <end position="239"/>
    </location>
</feature>
<dbReference type="Pfam" id="PF22936">
    <property type="entry name" value="Pol_BBD"/>
    <property type="match status" value="1"/>
</dbReference>
<proteinExistence type="predicted"/>
<evidence type="ECO:0000313" key="5">
    <source>
        <dbReference type="Proteomes" id="UP000429607"/>
    </source>
</evidence>
<reference evidence="3 5" key="1">
    <citation type="submission" date="2018-09" db="EMBL/GenBank/DDBJ databases">
        <title>Genomic investigation of the strawberry pathogen Phytophthora fragariae indicates pathogenicity is determined by transcriptional variation in three key races.</title>
        <authorList>
            <person name="Adams T.M."/>
            <person name="Armitage A.D."/>
            <person name="Sobczyk M.K."/>
            <person name="Bates H.J."/>
            <person name="Dunwell J.M."/>
            <person name="Nellist C.F."/>
            <person name="Harrison R.J."/>
        </authorList>
    </citation>
    <scope>NUCLEOTIDE SEQUENCE [LARGE SCALE GENOMIC DNA]</scope>
    <source>
        <strain evidence="3 5">SCRP249</strain>
        <strain evidence="4 6">SCRP333</strain>
    </source>
</reference>
<evidence type="ECO:0000256" key="1">
    <source>
        <dbReference type="SAM" id="MobiDB-lite"/>
    </source>
</evidence>
<dbReference type="Proteomes" id="UP000434957">
    <property type="component" value="Unassembled WGS sequence"/>
</dbReference>
<dbReference type="PANTHER" id="PTHR47592:SF27">
    <property type="entry name" value="OS08G0421700 PROTEIN"/>
    <property type="match status" value="1"/>
</dbReference>
<feature type="compositionally biased region" description="Polar residues" evidence="1">
    <location>
        <begin position="64"/>
        <end position="75"/>
    </location>
</feature>